<dbReference type="Proteomes" id="UP000460317">
    <property type="component" value="Unassembled WGS sequence"/>
</dbReference>
<proteinExistence type="predicted"/>
<dbReference type="RefSeq" id="WP_070750806.1">
    <property type="nucleotide sequence ID" value="NZ_CAXTJI010000011.1"/>
</dbReference>
<evidence type="ECO:0000313" key="1">
    <source>
        <dbReference type="EMBL" id="KAB4454331.1"/>
    </source>
</evidence>
<dbReference type="AlphaFoldDB" id="A0A2J6A4G6"/>
<protein>
    <submittedName>
        <fullName evidence="1">Uncharacterized protein</fullName>
    </submittedName>
</protein>
<dbReference type="PANTHER" id="PTHR32385">
    <property type="entry name" value="MANNOSYL PHOSPHORYLINOSITOL CERAMIDE SYNTHASE"/>
    <property type="match status" value="1"/>
</dbReference>
<dbReference type="EMBL" id="WCSB01000003">
    <property type="protein sequence ID" value="KAB4454331.1"/>
    <property type="molecule type" value="Genomic_DNA"/>
</dbReference>
<dbReference type="GO" id="GO:0051999">
    <property type="term" value="P:mannosyl-inositol phosphorylceramide biosynthetic process"/>
    <property type="evidence" value="ECO:0007669"/>
    <property type="project" value="TreeGrafter"/>
</dbReference>
<organism evidence="1 2">
    <name type="scientific">Bacteroides thetaiotaomicron</name>
    <dbReference type="NCBI Taxonomy" id="818"/>
    <lineage>
        <taxon>Bacteria</taxon>
        <taxon>Pseudomonadati</taxon>
        <taxon>Bacteroidota</taxon>
        <taxon>Bacteroidia</taxon>
        <taxon>Bacteroidales</taxon>
        <taxon>Bacteroidaceae</taxon>
        <taxon>Bacteroides</taxon>
    </lineage>
</organism>
<evidence type="ECO:0000313" key="2">
    <source>
        <dbReference type="Proteomes" id="UP000460317"/>
    </source>
</evidence>
<dbReference type="Pfam" id="PF04488">
    <property type="entry name" value="Gly_transf_sug"/>
    <property type="match status" value="1"/>
</dbReference>
<accession>A0A2J6A4G6</accession>
<sequence>MKTPIPKIIHQIWSGVDEPLPEYFSVLGETWKKYHPDWRYEFWDNDRMNSFVQQNYPDYWEVYSNFQYNVQRWDAIRYLILDKIGGMYVDFDAECLSSHNTLLADKTCCFSMEPEAHGKVFNKELYFNNALMASIPNHPFIKTIIENVFQYKRSSRELLWGEKILEILNTTGPLLLVKLYEEYPDKESIYLIPAKYVSPFTDKEIKLLRQGYESDELENKLEEAYSIHYFFNGWV</sequence>
<dbReference type="InterPro" id="IPR029044">
    <property type="entry name" value="Nucleotide-diphossugar_trans"/>
</dbReference>
<reference evidence="1 2" key="1">
    <citation type="journal article" date="2019" name="Nat. Med.">
        <title>A library of human gut bacterial isolates paired with longitudinal multiomics data enables mechanistic microbiome research.</title>
        <authorList>
            <person name="Poyet M."/>
            <person name="Groussin M."/>
            <person name="Gibbons S.M."/>
            <person name="Avila-Pacheco J."/>
            <person name="Jiang X."/>
            <person name="Kearney S.M."/>
            <person name="Perrotta A.R."/>
            <person name="Berdy B."/>
            <person name="Zhao S."/>
            <person name="Lieberman T.D."/>
            <person name="Swanson P.K."/>
            <person name="Smith M."/>
            <person name="Roesemann S."/>
            <person name="Alexander J.E."/>
            <person name="Rich S.A."/>
            <person name="Livny J."/>
            <person name="Vlamakis H."/>
            <person name="Clish C."/>
            <person name="Bullock K."/>
            <person name="Deik A."/>
            <person name="Scott J."/>
            <person name="Pierce K.A."/>
            <person name="Xavier R.J."/>
            <person name="Alm E.J."/>
        </authorList>
    </citation>
    <scope>NUCLEOTIDE SEQUENCE [LARGE SCALE GENOMIC DNA]</scope>
    <source>
        <strain evidence="1 2">BIOML-A165</strain>
    </source>
</reference>
<dbReference type="GO" id="GO:0000030">
    <property type="term" value="F:mannosyltransferase activity"/>
    <property type="evidence" value="ECO:0007669"/>
    <property type="project" value="TreeGrafter"/>
</dbReference>
<dbReference type="InterPro" id="IPR051706">
    <property type="entry name" value="Glycosyltransferase_domain"/>
</dbReference>
<gene>
    <name evidence="1" type="ORF">GAN93_05650</name>
</gene>
<name>A0A2J6A4G6_BACT4</name>
<comment type="caution">
    <text evidence="1">The sequence shown here is derived from an EMBL/GenBank/DDBJ whole genome shotgun (WGS) entry which is preliminary data.</text>
</comment>
<dbReference type="PANTHER" id="PTHR32385:SF15">
    <property type="entry name" value="INOSITOL PHOSPHOCERAMIDE MANNOSYLTRANSFERASE 1"/>
    <property type="match status" value="1"/>
</dbReference>
<dbReference type="Gene3D" id="3.90.550.20">
    <property type="match status" value="1"/>
</dbReference>
<dbReference type="InterPro" id="IPR007577">
    <property type="entry name" value="GlycoTrfase_DXD_sugar-bd_CS"/>
</dbReference>
<dbReference type="SUPFAM" id="SSF53448">
    <property type="entry name" value="Nucleotide-diphospho-sugar transferases"/>
    <property type="match status" value="1"/>
</dbReference>
<dbReference type="GO" id="GO:0016020">
    <property type="term" value="C:membrane"/>
    <property type="evidence" value="ECO:0007669"/>
    <property type="project" value="GOC"/>
</dbReference>